<dbReference type="AlphaFoldDB" id="M1YFM4"/>
<evidence type="ECO:0000259" key="4">
    <source>
        <dbReference type="Pfam" id="PF13439"/>
    </source>
</evidence>
<dbReference type="EMBL" id="CAQJ01000002">
    <property type="protein sequence ID" value="CCQ89237.1"/>
    <property type="molecule type" value="Genomic_DNA"/>
</dbReference>
<dbReference type="InterPro" id="IPR028098">
    <property type="entry name" value="Glyco_trans_4-like_N"/>
</dbReference>
<sequence length="237" mass="26334">MTLKTAIRRADAVVVGSKGEYDEARQIGVDAERLHIIPPGIDVIHPPPPAPATRNALRLLYVGEFHPNRRLELILRAARNLTVPFAIDLAEWGDPTPGADAYVESIKKLGKVLGVEDRLHIHRANEREDLDQLYRAADVFVYPVGHETLGLPLLEAAAYGLPIVSTPAGLTQDLVVSGETGFVVPADPDTIGDRIMKLSNAETRQAFRDRIRAQVRDHFGWNHITQRTLHLYQSLLR</sequence>
<feature type="domain" description="Glycosyl transferase family 1" evidence="3">
    <location>
        <begin position="58"/>
        <end position="212"/>
    </location>
</feature>
<dbReference type="PANTHER" id="PTHR12526:SF510">
    <property type="entry name" value="D-INOSITOL 3-PHOSPHATE GLYCOSYLTRANSFERASE"/>
    <property type="match status" value="1"/>
</dbReference>
<dbReference type="Pfam" id="PF00534">
    <property type="entry name" value="Glycos_transf_1"/>
    <property type="match status" value="1"/>
</dbReference>
<keyword evidence="2" id="KW-0808">Transferase</keyword>
<gene>
    <name evidence="5" type="ORF">NITGR_100042</name>
</gene>
<evidence type="ECO:0000256" key="2">
    <source>
        <dbReference type="ARBA" id="ARBA00022679"/>
    </source>
</evidence>
<dbReference type="STRING" id="1266370.NITGR_100042"/>
<evidence type="ECO:0000313" key="6">
    <source>
        <dbReference type="Proteomes" id="UP000011704"/>
    </source>
</evidence>
<dbReference type="InParanoid" id="M1YFM4"/>
<proteinExistence type="predicted"/>
<dbReference type="PANTHER" id="PTHR12526">
    <property type="entry name" value="GLYCOSYLTRANSFERASE"/>
    <property type="match status" value="1"/>
</dbReference>
<feature type="domain" description="Glycosyltransferase subfamily 4-like N-terminal" evidence="4">
    <location>
        <begin position="3"/>
        <end position="43"/>
    </location>
</feature>
<dbReference type="Proteomes" id="UP000011704">
    <property type="component" value="Unassembled WGS sequence"/>
</dbReference>
<dbReference type="InterPro" id="IPR001296">
    <property type="entry name" value="Glyco_trans_1"/>
</dbReference>
<accession>M1YFM4</accession>
<comment type="caution">
    <text evidence="5">The sequence shown here is derived from an EMBL/GenBank/DDBJ whole genome shotgun (WGS) entry which is preliminary data.</text>
</comment>
<organism evidence="5 6">
    <name type="scientific">Nitrospina gracilis (strain 3/211)</name>
    <dbReference type="NCBI Taxonomy" id="1266370"/>
    <lineage>
        <taxon>Bacteria</taxon>
        <taxon>Pseudomonadati</taxon>
        <taxon>Nitrospinota/Tectimicrobiota group</taxon>
        <taxon>Nitrospinota</taxon>
        <taxon>Nitrospinia</taxon>
        <taxon>Nitrospinales</taxon>
        <taxon>Nitrospinaceae</taxon>
        <taxon>Nitrospina</taxon>
    </lineage>
</organism>
<dbReference type="FunCoup" id="M1YFM4">
    <property type="interactions" value="224"/>
</dbReference>
<reference evidence="5 6" key="1">
    <citation type="journal article" date="2013" name="Front. Microbiol.">
        <title>The genome of Nitrospina gracilis illuminates the metabolism and evolution of the major marine nitrite oxidizer.</title>
        <authorList>
            <person name="Luecker S."/>
            <person name="Nowka B."/>
            <person name="Rattei T."/>
            <person name="Spieck E."/>
            <person name="and Daims H."/>
        </authorList>
    </citation>
    <scope>NUCLEOTIDE SEQUENCE [LARGE SCALE GENOMIC DNA]</scope>
    <source>
        <strain evidence="5 6">3/211</strain>
    </source>
</reference>
<keyword evidence="6" id="KW-1185">Reference proteome</keyword>
<name>M1YFM4_NITG3</name>
<protein>
    <recommendedName>
        <fullName evidence="7">Glycosyl transferase family 1 domain-containing protein</fullName>
    </recommendedName>
</protein>
<evidence type="ECO:0000259" key="3">
    <source>
        <dbReference type="Pfam" id="PF00534"/>
    </source>
</evidence>
<dbReference type="Gene3D" id="3.40.50.2000">
    <property type="entry name" value="Glycogen Phosphorylase B"/>
    <property type="match status" value="2"/>
</dbReference>
<dbReference type="CDD" id="cd03801">
    <property type="entry name" value="GT4_PimA-like"/>
    <property type="match status" value="1"/>
</dbReference>
<keyword evidence="1" id="KW-0328">Glycosyltransferase</keyword>
<evidence type="ECO:0000313" key="5">
    <source>
        <dbReference type="EMBL" id="CCQ89237.1"/>
    </source>
</evidence>
<dbReference type="GO" id="GO:0016757">
    <property type="term" value="F:glycosyltransferase activity"/>
    <property type="evidence" value="ECO:0007669"/>
    <property type="project" value="UniProtKB-KW"/>
</dbReference>
<evidence type="ECO:0008006" key="7">
    <source>
        <dbReference type="Google" id="ProtNLM"/>
    </source>
</evidence>
<dbReference type="HOGENOM" id="CLU_1169684_0_0_0"/>
<evidence type="ECO:0000256" key="1">
    <source>
        <dbReference type="ARBA" id="ARBA00022676"/>
    </source>
</evidence>
<dbReference type="SUPFAM" id="SSF53756">
    <property type="entry name" value="UDP-Glycosyltransferase/glycogen phosphorylase"/>
    <property type="match status" value="1"/>
</dbReference>
<dbReference type="Pfam" id="PF13439">
    <property type="entry name" value="Glyco_transf_4"/>
    <property type="match status" value="1"/>
</dbReference>